<evidence type="ECO:0000256" key="3">
    <source>
        <dbReference type="ARBA" id="ARBA00022833"/>
    </source>
</evidence>
<dbReference type="GO" id="GO:0008270">
    <property type="term" value="F:zinc ion binding"/>
    <property type="evidence" value="ECO:0007669"/>
    <property type="project" value="UniProtKB-KW"/>
</dbReference>
<feature type="non-terminal residue" evidence="4">
    <location>
        <position position="86"/>
    </location>
</feature>
<dbReference type="SUPFAM" id="SSF57850">
    <property type="entry name" value="RING/U-box"/>
    <property type="match status" value="1"/>
</dbReference>
<evidence type="ECO:0000313" key="4">
    <source>
        <dbReference type="EMBL" id="MCI30426.1"/>
    </source>
</evidence>
<dbReference type="EMBL" id="LXQA010179480">
    <property type="protein sequence ID" value="MCI30426.1"/>
    <property type="molecule type" value="Genomic_DNA"/>
</dbReference>
<dbReference type="AlphaFoldDB" id="A0A392R3K5"/>
<name>A0A392R3K5_9FABA</name>
<dbReference type="InterPro" id="IPR017907">
    <property type="entry name" value="Znf_RING_CS"/>
</dbReference>
<comment type="caution">
    <text evidence="4">The sequence shown here is derived from an EMBL/GenBank/DDBJ whole genome shotgun (WGS) entry which is preliminary data.</text>
</comment>
<proteinExistence type="predicted"/>
<organism evidence="4 5">
    <name type="scientific">Trifolium medium</name>
    <dbReference type="NCBI Taxonomy" id="97028"/>
    <lineage>
        <taxon>Eukaryota</taxon>
        <taxon>Viridiplantae</taxon>
        <taxon>Streptophyta</taxon>
        <taxon>Embryophyta</taxon>
        <taxon>Tracheophyta</taxon>
        <taxon>Spermatophyta</taxon>
        <taxon>Magnoliopsida</taxon>
        <taxon>eudicotyledons</taxon>
        <taxon>Gunneridae</taxon>
        <taxon>Pentapetalae</taxon>
        <taxon>rosids</taxon>
        <taxon>fabids</taxon>
        <taxon>Fabales</taxon>
        <taxon>Fabaceae</taxon>
        <taxon>Papilionoideae</taxon>
        <taxon>50 kb inversion clade</taxon>
        <taxon>NPAAA clade</taxon>
        <taxon>Hologalegina</taxon>
        <taxon>IRL clade</taxon>
        <taxon>Trifolieae</taxon>
        <taxon>Trifolium</taxon>
    </lineage>
</organism>
<evidence type="ECO:0000256" key="2">
    <source>
        <dbReference type="ARBA" id="ARBA00022771"/>
    </source>
</evidence>
<sequence length="86" mass="9806">MDMLVQNGLDSTSGEYTSIKYSLVYGGRCVRCKEWCRLPLITPCRHLLCHECVSIDKTKCTYPGCDNLYEMQSPDTMARPENPNPK</sequence>
<reference evidence="4 5" key="1">
    <citation type="journal article" date="2018" name="Front. Plant Sci.">
        <title>Red Clover (Trifolium pratense) and Zigzag Clover (T. medium) - A Picture of Genomic Similarities and Differences.</title>
        <authorList>
            <person name="Dluhosova J."/>
            <person name="Istvanek J."/>
            <person name="Nedelnik J."/>
            <person name="Repkova J."/>
        </authorList>
    </citation>
    <scope>NUCLEOTIDE SEQUENCE [LARGE SCALE GENOMIC DNA]</scope>
    <source>
        <strain evidence="5">cv. 10/8</strain>
        <tissue evidence="4">Leaf</tissue>
    </source>
</reference>
<protein>
    <submittedName>
        <fullName evidence="4">F-box protein</fullName>
    </submittedName>
</protein>
<evidence type="ECO:0000256" key="1">
    <source>
        <dbReference type="ARBA" id="ARBA00022723"/>
    </source>
</evidence>
<accession>A0A392R3K5</accession>
<keyword evidence="2" id="KW-0863">Zinc-finger</keyword>
<dbReference type="PROSITE" id="PS00518">
    <property type="entry name" value="ZF_RING_1"/>
    <property type="match status" value="1"/>
</dbReference>
<dbReference type="Proteomes" id="UP000265520">
    <property type="component" value="Unassembled WGS sequence"/>
</dbReference>
<evidence type="ECO:0000313" key="5">
    <source>
        <dbReference type="Proteomes" id="UP000265520"/>
    </source>
</evidence>
<keyword evidence="3" id="KW-0862">Zinc</keyword>
<keyword evidence="5" id="KW-1185">Reference proteome</keyword>
<keyword evidence="1" id="KW-0479">Metal-binding</keyword>